<sequence length="98" mass="11099">RRRAEEISTMLAGIVTKEEKDKGAAYVATKTGSEEMFMESRKKLKVESFENDQVQNLKGNFIEIIRNKYVEALPRLSSYLTKSFQTSVSPSKSFAVLS</sequence>
<feature type="non-terminal residue" evidence="1">
    <location>
        <position position="1"/>
    </location>
</feature>
<comment type="caution">
    <text evidence="1">The sequence shown here is derived from an EMBL/GenBank/DDBJ whole genome shotgun (WGS) entry which is preliminary data.</text>
</comment>
<dbReference type="EMBL" id="LXQA010195082">
    <property type="protein sequence ID" value="MCI32388.1"/>
    <property type="molecule type" value="Genomic_DNA"/>
</dbReference>
<dbReference type="Proteomes" id="UP000265520">
    <property type="component" value="Unassembled WGS sequence"/>
</dbReference>
<name>A0A392R6Z9_9FABA</name>
<accession>A0A392R6Z9</accession>
<dbReference type="AlphaFoldDB" id="A0A392R6Z9"/>
<keyword evidence="2" id="KW-1185">Reference proteome</keyword>
<organism evidence="1 2">
    <name type="scientific">Trifolium medium</name>
    <dbReference type="NCBI Taxonomy" id="97028"/>
    <lineage>
        <taxon>Eukaryota</taxon>
        <taxon>Viridiplantae</taxon>
        <taxon>Streptophyta</taxon>
        <taxon>Embryophyta</taxon>
        <taxon>Tracheophyta</taxon>
        <taxon>Spermatophyta</taxon>
        <taxon>Magnoliopsida</taxon>
        <taxon>eudicotyledons</taxon>
        <taxon>Gunneridae</taxon>
        <taxon>Pentapetalae</taxon>
        <taxon>rosids</taxon>
        <taxon>fabids</taxon>
        <taxon>Fabales</taxon>
        <taxon>Fabaceae</taxon>
        <taxon>Papilionoideae</taxon>
        <taxon>50 kb inversion clade</taxon>
        <taxon>NPAAA clade</taxon>
        <taxon>Hologalegina</taxon>
        <taxon>IRL clade</taxon>
        <taxon>Trifolieae</taxon>
        <taxon>Trifolium</taxon>
    </lineage>
</organism>
<evidence type="ECO:0000313" key="2">
    <source>
        <dbReference type="Proteomes" id="UP000265520"/>
    </source>
</evidence>
<reference evidence="1 2" key="1">
    <citation type="journal article" date="2018" name="Front. Plant Sci.">
        <title>Red Clover (Trifolium pratense) and Zigzag Clover (T. medium) - A Picture of Genomic Similarities and Differences.</title>
        <authorList>
            <person name="Dluhosova J."/>
            <person name="Istvanek J."/>
            <person name="Nedelnik J."/>
            <person name="Repkova J."/>
        </authorList>
    </citation>
    <scope>NUCLEOTIDE SEQUENCE [LARGE SCALE GENOMIC DNA]</scope>
    <source>
        <strain evidence="2">cv. 10/8</strain>
        <tissue evidence="1">Leaf</tissue>
    </source>
</reference>
<evidence type="ECO:0000313" key="1">
    <source>
        <dbReference type="EMBL" id="MCI32388.1"/>
    </source>
</evidence>
<protein>
    <submittedName>
        <fullName evidence="1">Uncharacterized protein</fullName>
    </submittedName>
</protein>
<proteinExistence type="predicted"/>